<accession>A0A1W2LW25</accession>
<organism evidence="4 5">
    <name type="scientific">Amycolatopsis keratiniphila subsp. keratiniphila</name>
    <dbReference type="NCBI Taxonomy" id="227715"/>
    <lineage>
        <taxon>Bacteria</taxon>
        <taxon>Bacillati</taxon>
        <taxon>Actinomycetota</taxon>
        <taxon>Actinomycetes</taxon>
        <taxon>Pseudonocardiales</taxon>
        <taxon>Pseudonocardiaceae</taxon>
        <taxon>Amycolatopsis</taxon>
        <taxon>Amycolatopsis japonica group</taxon>
    </lineage>
</organism>
<dbReference type="RefSeq" id="WP_063823125.1">
    <property type="nucleotide sequence ID" value="NZ_LQMT02000014.1"/>
</dbReference>
<evidence type="ECO:0008006" key="6">
    <source>
        <dbReference type="Google" id="ProtNLM"/>
    </source>
</evidence>
<feature type="signal peptide" evidence="3">
    <location>
        <begin position="1"/>
        <end position="30"/>
    </location>
</feature>
<dbReference type="AlphaFoldDB" id="A0A1W2LW25"/>
<evidence type="ECO:0000313" key="4">
    <source>
        <dbReference type="EMBL" id="ONF70218.1"/>
    </source>
</evidence>
<dbReference type="OrthoDB" id="3614233at2"/>
<proteinExistence type="predicted"/>
<comment type="caution">
    <text evidence="4">The sequence shown here is derived from an EMBL/GenBank/DDBJ whole genome shotgun (WGS) entry which is preliminary data.</text>
</comment>
<sequence>MFFVRARQVGILLICGVLMVTGVSVPAAQAQAPSNPPYTLKTEPADLSAARNGDPVRITVSGLASGAQASLKVCPAVLPDNLIKVAAKPPWNRETSVNARVNAYCGGLKDEFIANAAHMDSATGRRSSRTGDIVVDTQIPLGSSTPKPIIWDPLYTTFTKNAEGQADKPPTVSWAANPDVVDPATGAKTRNKYSFRCDENNPCAIAVTITAKNAGGAFVTWIDSSIRFTPSQQELGVKGCKGAGQHTLGASMPERLGRAAVAWNQALCAPTQAEQPVNIVSETENAGLTAFDKGTSDLVVTGSGNALAGQTVRDRQYIPVGINAAVVAAVGWSPTDTDDNGNSLNAKFTGTLRFTHDELANMITKGGQEPDLDGRGGIFRNGSPLVNRNPGLVSVTRENEANAARARAGAESLDFFGVTGESGPGTVPFALSKVLAEAAPSAWVFPKKGKEYFGELDGKSPGVISDLNALDPGAFSLHNVDAKTGQLAVRKTVQNGVVGTGFVCTGGCMSWVITDLATARAYGWAPVAVPDGKGNFVAPTKESLQLAADSMQVGADGTVQPGTVTKDGAYPLTFVEYLAAPVNPLIDATCKPMTEKQAQLKAVAELASGYGQSLLPPGMTPLSPGLAATVPARVAKIGTGTVQEACQEREEAKNPPPAGGTGATTAANSSLTGPSGGTGSPAGTSSPAAATGPAAAAAPTPESVLAAKNLAESIDIPKFAGAGVLGALVPLVALVILATLPSATAYVAAGRPVPRWLVVALAEIAAAFSMLFGLLRRKTAGGAA</sequence>
<evidence type="ECO:0000256" key="3">
    <source>
        <dbReference type="SAM" id="SignalP"/>
    </source>
</evidence>
<keyword evidence="3" id="KW-0732">Signal</keyword>
<name>A0A1W2LW25_9PSEU</name>
<protein>
    <recommendedName>
        <fullName evidence="6">PBP domain-containing protein</fullName>
    </recommendedName>
</protein>
<dbReference type="EMBL" id="LQMT02000014">
    <property type="protein sequence ID" value="ONF70218.1"/>
    <property type="molecule type" value="Genomic_DNA"/>
</dbReference>
<gene>
    <name evidence="4" type="ORF">AVR91_0215340</name>
</gene>
<reference evidence="4 5" key="1">
    <citation type="submission" date="2016-12" db="EMBL/GenBank/DDBJ databases">
        <title>Amycolatopsis keratiniphila subsp. keratiniphila genome sequencing and assembly.</title>
        <authorList>
            <person name="Mayilraj S."/>
            <person name="Kaur N."/>
        </authorList>
    </citation>
    <scope>NUCLEOTIDE SEQUENCE [LARGE SCALE GENOMIC DNA]</scope>
    <source>
        <strain evidence="4 5">DSM 44409</strain>
    </source>
</reference>
<evidence type="ECO:0000256" key="1">
    <source>
        <dbReference type="SAM" id="MobiDB-lite"/>
    </source>
</evidence>
<feature type="compositionally biased region" description="Low complexity" evidence="1">
    <location>
        <begin position="681"/>
        <end position="695"/>
    </location>
</feature>
<feature type="transmembrane region" description="Helical" evidence="2">
    <location>
        <begin position="719"/>
        <end position="749"/>
    </location>
</feature>
<evidence type="ECO:0000313" key="5">
    <source>
        <dbReference type="Proteomes" id="UP000076660"/>
    </source>
</evidence>
<keyword evidence="2" id="KW-1133">Transmembrane helix</keyword>
<feature type="compositionally biased region" description="Low complexity" evidence="1">
    <location>
        <begin position="663"/>
        <end position="673"/>
    </location>
</feature>
<evidence type="ECO:0000256" key="2">
    <source>
        <dbReference type="SAM" id="Phobius"/>
    </source>
</evidence>
<dbReference type="Gene3D" id="3.40.190.10">
    <property type="entry name" value="Periplasmic binding protein-like II"/>
    <property type="match status" value="2"/>
</dbReference>
<keyword evidence="2" id="KW-0812">Transmembrane</keyword>
<keyword evidence="2" id="KW-0472">Membrane</keyword>
<dbReference type="SUPFAM" id="SSF53850">
    <property type="entry name" value="Periplasmic binding protein-like II"/>
    <property type="match status" value="1"/>
</dbReference>
<feature type="transmembrane region" description="Helical" evidence="2">
    <location>
        <begin position="756"/>
        <end position="775"/>
    </location>
</feature>
<dbReference type="Proteomes" id="UP000076660">
    <property type="component" value="Unassembled WGS sequence"/>
</dbReference>
<feature type="region of interest" description="Disordered" evidence="1">
    <location>
        <begin position="644"/>
        <end position="695"/>
    </location>
</feature>
<feature type="chain" id="PRO_5010733595" description="PBP domain-containing protein" evidence="3">
    <location>
        <begin position="31"/>
        <end position="784"/>
    </location>
</feature>